<sequence length="418" mass="48867">MSNSSAPTNSPCEHTDLQQQIIHITTMLEQLANRMDAVDERRARSPNRRGRGQFREEAPGENLDAEYKDVEPQHHRLQHHREEVPQHLHHNREELPRHRNRRGLETQPIDELTKRMKVDVPDFYGKLESHAFEDWLITIEDYFDWFDVSEDRKVRYIRMKLKGHARVWWGSVEEQLRRTQRPPISNWEEMKERLKEKYLPIDYEQMMFEEMLQLRQGALTVDQYTDRFHELTVRSRITETDQQTLARYRNGLRGELYKEMLIARLITVEEAYQLALRIEKQLGTTTGKKVMPMEGKPGHSTNFSIQKPHLPYDRSSGSILGEQRGKAKVTSDGPQCYKCKGFGHYAVVCPTRDKKLAFICEKELTVMGEAEGEKIEDLATEKEEHLDASDLPSCASIKYEAVLSSCQWRTNVVVCSKA</sequence>
<gene>
    <name evidence="3" type="ORF">D5086_0000198830</name>
</gene>
<dbReference type="PANTHER" id="PTHR35046">
    <property type="entry name" value="ZINC KNUCKLE (CCHC-TYPE) FAMILY PROTEIN"/>
    <property type="match status" value="1"/>
</dbReference>
<accession>A0A4V6A7F0</accession>
<dbReference type="GO" id="GO:0003676">
    <property type="term" value="F:nucleic acid binding"/>
    <property type="evidence" value="ECO:0007669"/>
    <property type="project" value="InterPro"/>
</dbReference>
<dbReference type="InterPro" id="IPR036875">
    <property type="entry name" value="Znf_CCHC_sf"/>
</dbReference>
<feature type="domain" description="CCHC-type" evidence="2">
    <location>
        <begin position="335"/>
        <end position="351"/>
    </location>
</feature>
<dbReference type="SMART" id="SM00343">
    <property type="entry name" value="ZnF_C2HC"/>
    <property type="match status" value="1"/>
</dbReference>
<dbReference type="AlphaFoldDB" id="A0A4V6A7F0"/>
<evidence type="ECO:0000313" key="3">
    <source>
        <dbReference type="EMBL" id="TKR98845.1"/>
    </source>
</evidence>
<dbReference type="STRING" id="43335.A0A4V6A7F0"/>
<dbReference type="Pfam" id="PF03732">
    <property type="entry name" value="Retrotrans_gag"/>
    <property type="match status" value="1"/>
</dbReference>
<dbReference type="PANTHER" id="PTHR35046:SF26">
    <property type="entry name" value="RNA-DIRECTED DNA POLYMERASE"/>
    <property type="match status" value="1"/>
</dbReference>
<dbReference type="EMBL" id="RCHU01000657">
    <property type="protein sequence ID" value="TKR98845.1"/>
    <property type="molecule type" value="Genomic_DNA"/>
</dbReference>
<protein>
    <recommendedName>
        <fullName evidence="2">CCHC-type domain-containing protein</fullName>
    </recommendedName>
</protein>
<organism evidence="3">
    <name type="scientific">Populus alba</name>
    <name type="common">White poplar</name>
    <dbReference type="NCBI Taxonomy" id="43335"/>
    <lineage>
        <taxon>Eukaryota</taxon>
        <taxon>Viridiplantae</taxon>
        <taxon>Streptophyta</taxon>
        <taxon>Embryophyta</taxon>
        <taxon>Tracheophyta</taxon>
        <taxon>Spermatophyta</taxon>
        <taxon>Magnoliopsida</taxon>
        <taxon>eudicotyledons</taxon>
        <taxon>Gunneridae</taxon>
        <taxon>Pentapetalae</taxon>
        <taxon>rosids</taxon>
        <taxon>fabids</taxon>
        <taxon>Malpighiales</taxon>
        <taxon>Salicaceae</taxon>
        <taxon>Saliceae</taxon>
        <taxon>Populus</taxon>
    </lineage>
</organism>
<proteinExistence type="predicted"/>
<feature type="region of interest" description="Disordered" evidence="1">
    <location>
        <begin position="38"/>
        <end position="63"/>
    </location>
</feature>
<reference evidence="3" key="1">
    <citation type="submission" date="2018-10" db="EMBL/GenBank/DDBJ databases">
        <title>Population genomic analysis revealed the cold adaptation of white poplar.</title>
        <authorList>
            <person name="Liu Y.-J."/>
        </authorList>
    </citation>
    <scope>NUCLEOTIDE SEQUENCE [LARGE SCALE GENOMIC DNA]</scope>
    <source>
        <strain evidence="3">PAL-ZL1</strain>
    </source>
</reference>
<dbReference type="InterPro" id="IPR005162">
    <property type="entry name" value="Retrotrans_gag_dom"/>
</dbReference>
<name>A0A4V6A7F0_POPAL</name>
<evidence type="ECO:0000256" key="1">
    <source>
        <dbReference type="SAM" id="MobiDB-lite"/>
    </source>
</evidence>
<dbReference type="GO" id="GO:0008270">
    <property type="term" value="F:zinc ion binding"/>
    <property type="evidence" value="ECO:0007669"/>
    <property type="project" value="InterPro"/>
</dbReference>
<dbReference type="SUPFAM" id="SSF57756">
    <property type="entry name" value="Retrovirus zinc finger-like domains"/>
    <property type="match status" value="1"/>
</dbReference>
<feature type="region of interest" description="Disordered" evidence="1">
    <location>
        <begin position="288"/>
        <end position="307"/>
    </location>
</feature>
<evidence type="ECO:0000259" key="2">
    <source>
        <dbReference type="SMART" id="SM00343"/>
    </source>
</evidence>
<dbReference type="InterPro" id="IPR001878">
    <property type="entry name" value="Znf_CCHC"/>
</dbReference>
<comment type="caution">
    <text evidence="3">The sequence shown here is derived from an EMBL/GenBank/DDBJ whole genome shotgun (WGS) entry which is preliminary data.</text>
</comment>
<dbReference type="Gene3D" id="4.10.60.10">
    <property type="entry name" value="Zinc finger, CCHC-type"/>
    <property type="match status" value="1"/>
</dbReference>
<feature type="region of interest" description="Disordered" evidence="1">
    <location>
        <begin position="73"/>
        <end position="92"/>
    </location>
</feature>